<dbReference type="CDD" id="cd22191">
    <property type="entry name" value="DPBB_RlpA_EXP_N-like"/>
    <property type="match status" value="1"/>
</dbReference>
<accession>A0A066V7U9</accession>
<dbReference type="OrthoDB" id="3361140at2759"/>
<proteinExistence type="predicted"/>
<name>A0A066V7U9_TILAU</name>
<protein>
    <recommendedName>
        <fullName evidence="3">Expansin-like EG45 domain-containing protein</fullName>
    </recommendedName>
</protein>
<dbReference type="InParanoid" id="A0A066V7U9"/>
<dbReference type="InterPro" id="IPR036908">
    <property type="entry name" value="RlpA-like_sf"/>
</dbReference>
<dbReference type="Gene3D" id="2.40.40.10">
    <property type="entry name" value="RlpA-like domain"/>
    <property type="match status" value="1"/>
</dbReference>
<dbReference type="RefSeq" id="XP_013239697.1">
    <property type="nucleotide sequence ID" value="XM_013384243.1"/>
</dbReference>
<gene>
    <name evidence="1" type="ORF">K437DRAFT_91008</name>
</gene>
<reference evidence="1 2" key="1">
    <citation type="submission" date="2014-05" db="EMBL/GenBank/DDBJ databases">
        <title>Draft genome sequence of a rare smut relative, Tilletiaria anomala UBC 951.</title>
        <authorList>
            <consortium name="DOE Joint Genome Institute"/>
            <person name="Toome M."/>
            <person name="Kuo A."/>
            <person name="Henrissat B."/>
            <person name="Lipzen A."/>
            <person name="Tritt A."/>
            <person name="Yoshinaga Y."/>
            <person name="Zane M."/>
            <person name="Barry K."/>
            <person name="Grigoriev I.V."/>
            <person name="Spatafora J.W."/>
            <person name="Aimea M.C."/>
        </authorList>
    </citation>
    <scope>NUCLEOTIDE SEQUENCE [LARGE SCALE GENOMIC DNA]</scope>
    <source>
        <strain evidence="1 2">UBC 951</strain>
    </source>
</reference>
<evidence type="ECO:0000313" key="2">
    <source>
        <dbReference type="Proteomes" id="UP000027361"/>
    </source>
</evidence>
<dbReference type="AlphaFoldDB" id="A0A066V7U9"/>
<dbReference type="EMBL" id="JMSN01000276">
    <property type="protein sequence ID" value="KDN34705.1"/>
    <property type="molecule type" value="Genomic_DNA"/>
</dbReference>
<dbReference type="GeneID" id="25267937"/>
<keyword evidence="2" id="KW-1185">Reference proteome</keyword>
<evidence type="ECO:0008006" key="3">
    <source>
        <dbReference type="Google" id="ProtNLM"/>
    </source>
</evidence>
<dbReference type="Proteomes" id="UP000027361">
    <property type="component" value="Unassembled WGS sequence"/>
</dbReference>
<dbReference type="SUPFAM" id="SSF50685">
    <property type="entry name" value="Barwin-like endoglucanases"/>
    <property type="match status" value="1"/>
</dbReference>
<evidence type="ECO:0000313" key="1">
    <source>
        <dbReference type="EMBL" id="KDN34705.1"/>
    </source>
</evidence>
<comment type="caution">
    <text evidence="1">The sequence shown here is derived from an EMBL/GenBank/DDBJ whole genome shotgun (WGS) entry which is preliminary data.</text>
</comment>
<organism evidence="1 2">
    <name type="scientific">Tilletiaria anomala (strain ATCC 24038 / CBS 436.72 / UBC 951)</name>
    <dbReference type="NCBI Taxonomy" id="1037660"/>
    <lineage>
        <taxon>Eukaryota</taxon>
        <taxon>Fungi</taxon>
        <taxon>Dikarya</taxon>
        <taxon>Basidiomycota</taxon>
        <taxon>Ustilaginomycotina</taxon>
        <taxon>Exobasidiomycetes</taxon>
        <taxon>Georgefischeriales</taxon>
        <taxon>Tilletiariaceae</taxon>
        <taxon>Tilletiaria</taxon>
    </lineage>
</organism>
<dbReference type="HOGENOM" id="CLU_1409708_0_0_1"/>
<sequence length="193" mass="19888">MSGVAGRYTNSKEESDDPVVYVAPGTGACGITYTDDDFGACLKPGWVNSANVNGCNKWIQATSDASGISVYVRVVDACGASSNTTFGCNDLFLTKAAFTALAGSNSSEALQTGHLPGNVSWEFTNEPCGFCAMGYPGKLPCSGENDPCIGPDHDSVMRPGRLNLTAADSAAICRSPLTSMTKVKASASISSCS</sequence>
<dbReference type="PROSITE" id="PS51257">
    <property type="entry name" value="PROKAR_LIPOPROTEIN"/>
    <property type="match status" value="1"/>
</dbReference>